<feature type="compositionally biased region" description="Basic and acidic residues" evidence="2">
    <location>
        <begin position="445"/>
        <end position="463"/>
    </location>
</feature>
<feature type="repeat" description="WD" evidence="1">
    <location>
        <begin position="822"/>
        <end position="863"/>
    </location>
</feature>
<accession>A0A0V1D7H7</accession>
<dbReference type="PROSITE" id="PS50896">
    <property type="entry name" value="LISH"/>
    <property type="match status" value="1"/>
</dbReference>
<gene>
    <name evidence="4" type="primary">Wdr47</name>
    <name evidence="4" type="ORF">T03_2584</name>
</gene>
<dbReference type="CDD" id="cd00200">
    <property type="entry name" value="WD40"/>
    <property type="match status" value="1"/>
</dbReference>
<dbReference type="Pfam" id="PF00400">
    <property type="entry name" value="WD40"/>
    <property type="match status" value="5"/>
</dbReference>
<feature type="region of interest" description="Disordered" evidence="2">
    <location>
        <begin position="519"/>
        <end position="595"/>
    </location>
</feature>
<dbReference type="STRING" id="45882.A0A0V1D7H7"/>
<feature type="compositionally biased region" description="Polar residues" evidence="2">
    <location>
        <begin position="423"/>
        <end position="436"/>
    </location>
</feature>
<dbReference type="SMART" id="SM00320">
    <property type="entry name" value="WD40"/>
    <property type="match status" value="7"/>
</dbReference>
<name>A0A0V1D7H7_TRIBR</name>
<keyword evidence="5" id="KW-1185">Reference proteome</keyword>
<protein>
    <submittedName>
        <fullName evidence="4">WD repeat-containing protein 47</fullName>
    </submittedName>
</protein>
<dbReference type="SUPFAM" id="SSF50978">
    <property type="entry name" value="WD40 repeat-like"/>
    <property type="match status" value="1"/>
</dbReference>
<dbReference type="PANTHER" id="PTHR19863">
    <property type="entry name" value="NEMITIN (NEURONAL ENRICHED MAP INTERACTING PROTEIN) HOMOLOG"/>
    <property type="match status" value="1"/>
</dbReference>
<evidence type="ECO:0000256" key="2">
    <source>
        <dbReference type="SAM" id="MobiDB-lite"/>
    </source>
</evidence>
<feature type="repeat" description="WD" evidence="1">
    <location>
        <begin position="910"/>
        <end position="941"/>
    </location>
</feature>
<dbReference type="PROSITE" id="PS50897">
    <property type="entry name" value="CTLH"/>
    <property type="match status" value="1"/>
</dbReference>
<feature type="compositionally biased region" description="Low complexity" evidence="2">
    <location>
        <begin position="567"/>
        <end position="585"/>
    </location>
</feature>
<dbReference type="Pfam" id="PF25602">
    <property type="entry name" value="WDR47_COR"/>
    <property type="match status" value="1"/>
</dbReference>
<dbReference type="SMART" id="SM00668">
    <property type="entry name" value="CTLH"/>
    <property type="match status" value="1"/>
</dbReference>
<reference evidence="4 5" key="1">
    <citation type="submission" date="2015-01" db="EMBL/GenBank/DDBJ databases">
        <title>Evolution of Trichinella species and genotypes.</title>
        <authorList>
            <person name="Korhonen P.K."/>
            <person name="Edoardo P."/>
            <person name="Giuseppe L.R."/>
            <person name="Gasser R.B."/>
        </authorList>
    </citation>
    <scope>NUCLEOTIDE SEQUENCE [LARGE SCALE GENOMIC DNA]</scope>
    <source>
        <strain evidence="4">ISS120</strain>
    </source>
</reference>
<dbReference type="InterPro" id="IPR036322">
    <property type="entry name" value="WD40_repeat_dom_sf"/>
</dbReference>
<dbReference type="OrthoDB" id="187712at2759"/>
<feature type="repeat" description="WD" evidence="1">
    <location>
        <begin position="864"/>
        <end position="898"/>
    </location>
</feature>
<feature type="repeat" description="WD" evidence="1">
    <location>
        <begin position="777"/>
        <end position="817"/>
    </location>
</feature>
<comment type="caution">
    <text evidence="4">The sequence shown here is derived from an EMBL/GenBank/DDBJ whole genome shotgun (WGS) entry which is preliminary data.</text>
</comment>
<dbReference type="InterPro" id="IPR006595">
    <property type="entry name" value="CTLH_C"/>
</dbReference>
<feature type="domain" description="CTLH" evidence="3">
    <location>
        <begin position="41"/>
        <end position="98"/>
    </location>
</feature>
<evidence type="ECO:0000313" key="5">
    <source>
        <dbReference type="Proteomes" id="UP000054653"/>
    </source>
</evidence>
<dbReference type="InterPro" id="IPR006594">
    <property type="entry name" value="LisH"/>
</dbReference>
<dbReference type="AlphaFoldDB" id="A0A0V1D7H7"/>
<feature type="compositionally biased region" description="Polar residues" evidence="2">
    <location>
        <begin position="536"/>
        <end position="556"/>
    </location>
</feature>
<sequence length="951" mass="106147">MDVKIAEVDVIKLILEFLEKRHLHIAQFSLERESGVINGRYSDDMLFLRQLILDGQWDTTIDFVEPLKATPGFDYKRVHYFIYKYKYYELLCIKLEPGPMQNNEFTVNEVVECLRLLKDVCPSVEEYNKLYALLTLSKLGDDEEFRHWNPSSARMECFQKIHPLVEAFLPVSVEQAESLIASEHDRLVQLVVKGLLYECGVQYCQKKALEMNKDEVQAEPISVGSLFDSHPLEDVDSSLLAWLTSIPDEMFKMPFEALALKMHLQRLQRPKLRACWTQEILAAPIVPEIFPNAAVSHIRLKSAEKMSRSMIPQYEGLVHGLEADQSRLGSRFGSVGLKHRNNASLSQSMLAGFQISSRPFDEMQRSTLDLLLLDRGQESQALPVGEPAVVGQATDGLLKLAKKDPFDQQLPSPIREEDENDSPMPTLNCSNNSTKQGGRLLSRISRLESSRRRNDKLSVEQHPHPHQQQQQHPTAYQMMHMSYCAIEKTDKENNPATFGSNLPIASAVSTPTIASVTPIASSCRPTKNGPHRHSLDTGQAELSSDGSSKPSVLSRSRGSKEINRSQDIISTSTTTGSMGSSSIDGSAKRCSADTGDLSQGGVNTRFVAVSRLEDQQAIRCTAFHPSGRFYAVGTNSRQLHICRYPLLKNLKRDHVAKGPELLLSRPKQHRGSVYCASFNPTGELLATGSNDKTIRLMQFNADSCTVGMHAFVYFVEKIANFPLPGVEHDLNVHNGTVRDLVFMEDTSNHTSLLISGGAGNCNIQITDCASGTSVRQLQGHTAPVLGMYTWGGCMFVSCSQDRTIRFWDLRCTKAVNLLSAGNQFYSSPVTSICVDPSGRLLVSGHEDASVMLYDIHGARLVQLYRPHVDEVRAVRFSPGTYYLLSGSYDKKVAITDMRGDLMAPLKYLPVVEHQDKVIQCRWHPHDFTFVSTSADRSAVLWALPPPEDETL</sequence>
<dbReference type="PANTHER" id="PTHR19863:SF5">
    <property type="entry name" value="WD REPEAT-CONTAINING PROTEIN 47"/>
    <property type="match status" value="1"/>
</dbReference>
<dbReference type="InterPro" id="IPR015943">
    <property type="entry name" value="WD40/YVTN_repeat-like_dom_sf"/>
</dbReference>
<dbReference type="PROSITE" id="PS50082">
    <property type="entry name" value="WD_REPEATS_2"/>
    <property type="match status" value="5"/>
</dbReference>
<organism evidence="4 5">
    <name type="scientific">Trichinella britovi</name>
    <name type="common">Parasitic roundworm</name>
    <dbReference type="NCBI Taxonomy" id="45882"/>
    <lineage>
        <taxon>Eukaryota</taxon>
        <taxon>Metazoa</taxon>
        <taxon>Ecdysozoa</taxon>
        <taxon>Nematoda</taxon>
        <taxon>Enoplea</taxon>
        <taxon>Dorylaimia</taxon>
        <taxon>Trichinellida</taxon>
        <taxon>Trichinellidae</taxon>
        <taxon>Trichinella</taxon>
    </lineage>
</organism>
<dbReference type="InterPro" id="IPR001680">
    <property type="entry name" value="WD40_rpt"/>
</dbReference>
<dbReference type="PROSITE" id="PS50294">
    <property type="entry name" value="WD_REPEATS_REGION"/>
    <property type="match status" value="2"/>
</dbReference>
<evidence type="ECO:0000259" key="3">
    <source>
        <dbReference type="PROSITE" id="PS50897"/>
    </source>
</evidence>
<dbReference type="Proteomes" id="UP000054653">
    <property type="component" value="Unassembled WGS sequence"/>
</dbReference>
<evidence type="ECO:0000313" key="4">
    <source>
        <dbReference type="EMBL" id="KRY57402.1"/>
    </source>
</evidence>
<keyword evidence="1" id="KW-0853">WD repeat</keyword>
<evidence type="ECO:0000256" key="1">
    <source>
        <dbReference type="PROSITE-ProRule" id="PRU00221"/>
    </source>
</evidence>
<dbReference type="InterPro" id="IPR057749">
    <property type="entry name" value="WDR47_COR"/>
</dbReference>
<dbReference type="InterPro" id="IPR040067">
    <property type="entry name" value="WDR47"/>
</dbReference>
<proteinExistence type="predicted"/>
<dbReference type="Gene3D" id="2.130.10.10">
    <property type="entry name" value="YVTN repeat-like/Quinoprotein amine dehydrogenase"/>
    <property type="match status" value="2"/>
</dbReference>
<feature type="repeat" description="WD" evidence="1">
    <location>
        <begin position="666"/>
        <end position="696"/>
    </location>
</feature>
<dbReference type="OMA" id="HICPTPE"/>
<dbReference type="EMBL" id="JYDI01000032">
    <property type="protein sequence ID" value="KRY57402.1"/>
    <property type="molecule type" value="Genomic_DNA"/>
</dbReference>
<feature type="region of interest" description="Disordered" evidence="2">
    <location>
        <begin position="404"/>
        <end position="473"/>
    </location>
</feature>